<accession>A0ABT9ZG07</accession>
<name>A0ABT9ZG07_9BACI</name>
<keyword evidence="2" id="KW-1185">Reference proteome</keyword>
<gene>
    <name evidence="1" type="ORF">J2S19_002474</name>
</gene>
<proteinExistence type="predicted"/>
<dbReference type="RefSeq" id="WP_307341740.1">
    <property type="nucleotide sequence ID" value="NZ_JAUSUD010000010.1"/>
</dbReference>
<comment type="caution">
    <text evidence="1">The sequence shown here is derived from an EMBL/GenBank/DDBJ whole genome shotgun (WGS) entry which is preliminary data.</text>
</comment>
<reference evidence="1 2" key="1">
    <citation type="submission" date="2023-07" db="EMBL/GenBank/DDBJ databases">
        <title>Genomic Encyclopedia of Type Strains, Phase IV (KMG-IV): sequencing the most valuable type-strain genomes for metagenomic binning, comparative biology and taxonomic classification.</title>
        <authorList>
            <person name="Goeker M."/>
        </authorList>
    </citation>
    <scope>NUCLEOTIDE SEQUENCE [LARGE SCALE GENOMIC DNA]</scope>
    <source>
        <strain evidence="1 2">DSM 29005</strain>
    </source>
</reference>
<dbReference type="Proteomes" id="UP001234495">
    <property type="component" value="Unassembled WGS sequence"/>
</dbReference>
<organism evidence="1 2">
    <name type="scientific">Metabacillus malikii</name>
    <dbReference type="NCBI Taxonomy" id="1504265"/>
    <lineage>
        <taxon>Bacteria</taxon>
        <taxon>Bacillati</taxon>
        <taxon>Bacillota</taxon>
        <taxon>Bacilli</taxon>
        <taxon>Bacillales</taxon>
        <taxon>Bacillaceae</taxon>
        <taxon>Metabacillus</taxon>
    </lineage>
</organism>
<evidence type="ECO:0000313" key="1">
    <source>
        <dbReference type="EMBL" id="MDQ0231212.1"/>
    </source>
</evidence>
<evidence type="ECO:0008006" key="3">
    <source>
        <dbReference type="Google" id="ProtNLM"/>
    </source>
</evidence>
<dbReference type="PROSITE" id="PS51257">
    <property type="entry name" value="PROKAR_LIPOPROTEIN"/>
    <property type="match status" value="1"/>
</dbReference>
<protein>
    <recommendedName>
        <fullName evidence="3">Lipoprotein YvcA</fullName>
    </recommendedName>
</protein>
<evidence type="ECO:0000313" key="2">
    <source>
        <dbReference type="Proteomes" id="UP001234495"/>
    </source>
</evidence>
<sequence>MRSWFIYVLVGTLIFAGGCTTKKEVERKEWPKTPAFQDEDTREMLDSTEEVQDGYYLYTSKTGGYSMLWPVDAKLDSYDNNGDTYEKIIFGGSSKVDNYFYEIRTTFDNSAPETYIDNFLSNLSTSLKYDGEYKELKEENMSIYFAKKKKTLKFSEDRTVHSFFSYIRNNETEQGFEFIYSIRCFDNDNSKDCAINESKEEERALMLMKSISLQKVYIKDEKNG</sequence>
<dbReference type="EMBL" id="JAUSUD010000010">
    <property type="protein sequence ID" value="MDQ0231212.1"/>
    <property type="molecule type" value="Genomic_DNA"/>
</dbReference>